<gene>
    <name evidence="14" type="ORF">CLOHIR_00396</name>
</gene>
<name>B6FWZ7_PEPHT</name>
<evidence type="ECO:0000313" key="14">
    <source>
        <dbReference type="EMBL" id="EEA86058.1"/>
    </source>
</evidence>
<dbReference type="PANTHER" id="PTHR12358:SF106">
    <property type="entry name" value="LIPID KINASE YEGS"/>
    <property type="match status" value="1"/>
</dbReference>
<evidence type="ECO:0000256" key="8">
    <source>
        <dbReference type="ARBA" id="ARBA00022840"/>
    </source>
</evidence>
<dbReference type="InterPro" id="IPR017438">
    <property type="entry name" value="ATP-NAD_kinase_N"/>
</dbReference>
<feature type="domain" description="DAGKc" evidence="13">
    <location>
        <begin position="1"/>
        <end position="130"/>
    </location>
</feature>
<evidence type="ECO:0000256" key="3">
    <source>
        <dbReference type="ARBA" id="ARBA00022516"/>
    </source>
</evidence>
<dbReference type="HOGENOM" id="CLU_045532_1_0_9"/>
<organism evidence="14 15">
    <name type="scientific">Peptacetobacter hiranonis (strain DSM 13275 / JCM 10541 / KCTC 15199 / TO-931)</name>
    <name type="common">Clostridium hiranonis</name>
    <dbReference type="NCBI Taxonomy" id="500633"/>
    <lineage>
        <taxon>Bacteria</taxon>
        <taxon>Bacillati</taxon>
        <taxon>Bacillota</taxon>
        <taxon>Clostridia</taxon>
        <taxon>Peptostreptococcales</taxon>
        <taxon>Peptostreptococcaceae</taxon>
        <taxon>Peptacetobacter</taxon>
    </lineage>
</organism>
<keyword evidence="4" id="KW-0808">Transferase</keyword>
<dbReference type="InterPro" id="IPR001206">
    <property type="entry name" value="Diacylglycerol_kinase_cat_dom"/>
</dbReference>
<dbReference type="RefSeq" id="WP_006439318.1">
    <property type="nucleotide sequence ID" value="NZ_DS995355.1"/>
</dbReference>
<dbReference type="STRING" id="500633.CLOHIR_00396"/>
<keyword evidence="9" id="KW-0460">Magnesium</keyword>
<dbReference type="Proteomes" id="UP000003178">
    <property type="component" value="Unassembled WGS sequence"/>
</dbReference>
<evidence type="ECO:0000259" key="13">
    <source>
        <dbReference type="PROSITE" id="PS50146"/>
    </source>
</evidence>
<evidence type="ECO:0000256" key="9">
    <source>
        <dbReference type="ARBA" id="ARBA00022842"/>
    </source>
</evidence>
<dbReference type="GO" id="GO:0005886">
    <property type="term" value="C:plasma membrane"/>
    <property type="evidence" value="ECO:0007669"/>
    <property type="project" value="TreeGrafter"/>
</dbReference>
<keyword evidence="6" id="KW-0547">Nucleotide-binding</keyword>
<proteinExistence type="inferred from homology"/>
<evidence type="ECO:0000256" key="2">
    <source>
        <dbReference type="ARBA" id="ARBA00005983"/>
    </source>
</evidence>
<keyword evidence="11" id="KW-0594">Phospholipid biosynthesis</keyword>
<keyword evidence="7 14" id="KW-0418">Kinase</keyword>
<dbReference type="GO" id="GO:0008654">
    <property type="term" value="P:phospholipid biosynthetic process"/>
    <property type="evidence" value="ECO:0007669"/>
    <property type="project" value="UniProtKB-KW"/>
</dbReference>
<dbReference type="InterPro" id="IPR016064">
    <property type="entry name" value="NAD/diacylglycerol_kinase_sf"/>
</dbReference>
<keyword evidence="8" id="KW-0067">ATP-binding</keyword>
<evidence type="ECO:0000256" key="10">
    <source>
        <dbReference type="ARBA" id="ARBA00023098"/>
    </source>
</evidence>
<dbReference type="Pfam" id="PF19279">
    <property type="entry name" value="YegS_C"/>
    <property type="match status" value="1"/>
</dbReference>
<protein>
    <submittedName>
        <fullName evidence="14">Putative lipid kinase</fullName>
    </submittedName>
</protein>
<dbReference type="InterPro" id="IPR005218">
    <property type="entry name" value="Diacylglycerol/lipid_kinase"/>
</dbReference>
<dbReference type="GO" id="GO:0005524">
    <property type="term" value="F:ATP binding"/>
    <property type="evidence" value="ECO:0007669"/>
    <property type="project" value="UniProtKB-KW"/>
</dbReference>
<comment type="cofactor">
    <cofactor evidence="1">
        <name>Mg(2+)</name>
        <dbReference type="ChEBI" id="CHEBI:18420"/>
    </cofactor>
</comment>
<evidence type="ECO:0000256" key="6">
    <source>
        <dbReference type="ARBA" id="ARBA00022741"/>
    </source>
</evidence>
<evidence type="ECO:0000256" key="1">
    <source>
        <dbReference type="ARBA" id="ARBA00001946"/>
    </source>
</evidence>
<dbReference type="NCBIfam" id="TIGR00147">
    <property type="entry name" value="YegS/Rv2252/BmrU family lipid kinase"/>
    <property type="match status" value="1"/>
</dbReference>
<dbReference type="NCBIfam" id="NF009605">
    <property type="entry name" value="PRK13059.1"/>
    <property type="match status" value="1"/>
</dbReference>
<dbReference type="GO" id="GO:0004143">
    <property type="term" value="F:ATP-dependent diacylglycerol kinase activity"/>
    <property type="evidence" value="ECO:0007669"/>
    <property type="project" value="TreeGrafter"/>
</dbReference>
<dbReference type="Gene3D" id="2.60.200.40">
    <property type="match status" value="1"/>
</dbReference>
<dbReference type="EMBL" id="ABWP01000011">
    <property type="protein sequence ID" value="EEA86058.1"/>
    <property type="molecule type" value="Genomic_DNA"/>
</dbReference>
<dbReference type="Pfam" id="PF00781">
    <property type="entry name" value="DAGK_cat"/>
    <property type="match status" value="1"/>
</dbReference>
<keyword evidence="10" id="KW-0443">Lipid metabolism</keyword>
<reference evidence="14 15" key="2">
    <citation type="submission" date="2008-10" db="EMBL/GenBank/DDBJ databases">
        <title>Draft genome sequence of Clostridium hiranonis (DSM 13275).</title>
        <authorList>
            <person name="Sudarsanam P."/>
            <person name="Ley R."/>
            <person name="Guruge J."/>
            <person name="Turnbaugh P.J."/>
            <person name="Mahowald M."/>
            <person name="Liep D."/>
            <person name="Gordon J."/>
        </authorList>
    </citation>
    <scope>NUCLEOTIDE SEQUENCE [LARGE SCALE GENOMIC DNA]</scope>
    <source>
        <strain evidence="14 15">DSM 13275</strain>
    </source>
</reference>
<comment type="similarity">
    <text evidence="2">Belongs to the diacylglycerol/lipid kinase family.</text>
</comment>
<evidence type="ECO:0000313" key="15">
    <source>
        <dbReference type="Proteomes" id="UP000003178"/>
    </source>
</evidence>
<dbReference type="PANTHER" id="PTHR12358">
    <property type="entry name" value="SPHINGOSINE KINASE"/>
    <property type="match status" value="1"/>
</dbReference>
<keyword evidence="15" id="KW-1185">Reference proteome</keyword>
<evidence type="ECO:0000256" key="7">
    <source>
        <dbReference type="ARBA" id="ARBA00022777"/>
    </source>
</evidence>
<dbReference type="GO" id="GO:0046872">
    <property type="term" value="F:metal ion binding"/>
    <property type="evidence" value="ECO:0007669"/>
    <property type="project" value="UniProtKB-KW"/>
</dbReference>
<sequence length="296" mass="33222">MKKVKFIYNPNSGEKKLASKLDSIIRIYQRNGYTVIPYRLDYDIPVSSSFKDLDESYDHVVFCGGDGTIDLMVNELKRRNINLPVGIIPSGTANDFANALGLEHDPEEAVKKIISSKPKKIDLGKVNNKYFVNVASAGMFTDVSQKINNDIKNSFGRITYYIKGIEEARSMREFHIDVQSEETCYSGNMYLMLVFNGKTAGNINLAYKAEVDDGYLDVIIFKGMPIPKIIPVLIGVLKGEHLDFETDNEILYFKTKKVRIDCDDDLGTDIDGEKGPGFPLEIECVEDALDILGVEF</sequence>
<dbReference type="InterPro" id="IPR050187">
    <property type="entry name" value="Lipid_Phosphate_FormReg"/>
</dbReference>
<dbReference type="AlphaFoldDB" id="B6FWZ7"/>
<dbReference type="SUPFAM" id="SSF111331">
    <property type="entry name" value="NAD kinase/diacylglycerol kinase-like"/>
    <property type="match status" value="1"/>
</dbReference>
<dbReference type="Gene3D" id="3.40.50.10330">
    <property type="entry name" value="Probable inorganic polyphosphate/atp-NAD kinase, domain 1"/>
    <property type="match status" value="1"/>
</dbReference>
<dbReference type="InterPro" id="IPR045540">
    <property type="entry name" value="YegS/DAGK_C"/>
</dbReference>
<comment type="caution">
    <text evidence="14">The sequence shown here is derived from an EMBL/GenBank/DDBJ whole genome shotgun (WGS) entry which is preliminary data.</text>
</comment>
<keyword evidence="3" id="KW-0444">Lipid biosynthesis</keyword>
<dbReference type="eggNOG" id="COG1597">
    <property type="taxonomic scope" value="Bacteria"/>
</dbReference>
<keyword evidence="5" id="KW-0479">Metal-binding</keyword>
<evidence type="ECO:0000256" key="5">
    <source>
        <dbReference type="ARBA" id="ARBA00022723"/>
    </source>
</evidence>
<dbReference type="SMART" id="SM00046">
    <property type="entry name" value="DAGKc"/>
    <property type="match status" value="1"/>
</dbReference>
<dbReference type="OrthoDB" id="142078at2"/>
<evidence type="ECO:0000256" key="11">
    <source>
        <dbReference type="ARBA" id="ARBA00023209"/>
    </source>
</evidence>
<evidence type="ECO:0000256" key="12">
    <source>
        <dbReference type="ARBA" id="ARBA00023264"/>
    </source>
</evidence>
<accession>B6FWZ7</accession>
<dbReference type="PROSITE" id="PS50146">
    <property type="entry name" value="DAGK"/>
    <property type="match status" value="1"/>
</dbReference>
<reference evidence="14 15" key="1">
    <citation type="submission" date="2008-09" db="EMBL/GenBank/DDBJ databases">
        <authorList>
            <person name="Fulton L."/>
            <person name="Clifton S."/>
            <person name="Fulton B."/>
            <person name="Xu J."/>
            <person name="Minx P."/>
            <person name="Pepin K.H."/>
            <person name="Johnson M."/>
            <person name="Thiruvilangam P."/>
            <person name="Bhonagiri V."/>
            <person name="Nash W.E."/>
            <person name="Mardis E.R."/>
            <person name="Wilson R.K."/>
        </authorList>
    </citation>
    <scope>NUCLEOTIDE SEQUENCE [LARGE SCALE GENOMIC DNA]</scope>
    <source>
        <strain evidence="14 15">DSM 13275</strain>
    </source>
</reference>
<evidence type="ECO:0000256" key="4">
    <source>
        <dbReference type="ARBA" id="ARBA00022679"/>
    </source>
</evidence>
<keyword evidence="12" id="KW-1208">Phospholipid metabolism</keyword>